<dbReference type="EMBL" id="JAOPKA010000016">
    <property type="protein sequence ID" value="MCU4743602.1"/>
    <property type="molecule type" value="Genomic_DNA"/>
</dbReference>
<comment type="caution">
    <text evidence="2">The sequence shown here is derived from an EMBL/GenBank/DDBJ whole genome shotgun (WGS) entry which is preliminary data.</text>
</comment>
<evidence type="ECO:0000313" key="1">
    <source>
        <dbReference type="EMBL" id="MCU4741596.1"/>
    </source>
</evidence>
<keyword evidence="4" id="KW-1185">Reference proteome</keyword>
<organism evidence="2 5">
    <name type="scientific">Natronoglomus mannanivorans</name>
    <dbReference type="NCBI Taxonomy" id="2979990"/>
    <lineage>
        <taxon>Archaea</taxon>
        <taxon>Methanobacteriati</taxon>
        <taxon>Methanobacteriota</taxon>
        <taxon>Stenosarchaea group</taxon>
        <taxon>Halobacteria</taxon>
        <taxon>Halobacteriales</taxon>
        <taxon>Natrialbaceae</taxon>
        <taxon>Natronoglomus</taxon>
    </lineage>
</organism>
<name>A0AAP3E402_9EURY</name>
<reference evidence="2 4" key="1">
    <citation type="submission" date="2022-09" db="EMBL/GenBank/DDBJ databases">
        <title>Enrichment on poylsaccharides allowed isolation of novel metabolic and taxonomic groups of Haloarchaea.</title>
        <authorList>
            <person name="Sorokin D.Y."/>
            <person name="Elcheninov A.G."/>
            <person name="Khizhniak T.V."/>
            <person name="Kolganova T.V."/>
            <person name="Kublanov I.V."/>
        </authorList>
    </citation>
    <scope>NUCLEOTIDE SEQUENCE</scope>
    <source>
        <strain evidence="3 4">AArc-m2/3/4</strain>
        <strain evidence="2">AArc-xg1-1</strain>
    </source>
</reference>
<sequence>MTNNIHIEVDDDEQYEKMQRLKDKHGLTWKGLLVQGMKRIEEDDL</sequence>
<evidence type="ECO:0000313" key="3">
    <source>
        <dbReference type="EMBL" id="MCU4974910.1"/>
    </source>
</evidence>
<evidence type="ECO:0000313" key="2">
    <source>
        <dbReference type="EMBL" id="MCU4743602.1"/>
    </source>
</evidence>
<accession>A0AAP3E402</accession>
<dbReference type="RefSeq" id="WP_276255537.1">
    <property type="nucleotide sequence ID" value="NZ_JAOPKA010000004.1"/>
</dbReference>
<protein>
    <submittedName>
        <fullName evidence="2">Uncharacterized protein</fullName>
    </submittedName>
</protein>
<dbReference type="GeneID" id="79281318"/>
<dbReference type="Proteomes" id="UP001321018">
    <property type="component" value="Unassembled WGS sequence"/>
</dbReference>
<dbReference type="Proteomes" id="UP001320972">
    <property type="component" value="Unassembled WGS sequence"/>
</dbReference>
<evidence type="ECO:0000313" key="5">
    <source>
        <dbReference type="Proteomes" id="UP001321018"/>
    </source>
</evidence>
<dbReference type="EMBL" id="JAOPKA010000004">
    <property type="protein sequence ID" value="MCU4741596.1"/>
    <property type="molecule type" value="Genomic_DNA"/>
</dbReference>
<dbReference type="EMBL" id="JAOPKB010000014">
    <property type="protein sequence ID" value="MCU4974910.1"/>
    <property type="molecule type" value="Genomic_DNA"/>
</dbReference>
<dbReference type="AlphaFoldDB" id="A0AAP3E402"/>
<evidence type="ECO:0000313" key="4">
    <source>
        <dbReference type="Proteomes" id="UP001320972"/>
    </source>
</evidence>
<proteinExistence type="predicted"/>
<gene>
    <name evidence="3" type="ORF">OB955_19505</name>
    <name evidence="1" type="ORF">OB960_09295</name>
    <name evidence="2" type="ORF">OB960_19650</name>
</gene>